<keyword evidence="5" id="KW-0808">Transferase</keyword>
<dbReference type="PROSITE" id="PS00041">
    <property type="entry name" value="HTH_ARAC_FAMILY_1"/>
    <property type="match status" value="1"/>
</dbReference>
<evidence type="ECO:0000313" key="5">
    <source>
        <dbReference type="EMBL" id="POD83558.1"/>
    </source>
</evidence>
<keyword evidence="5" id="KW-0012">Acyltransferase</keyword>
<evidence type="ECO:0000256" key="1">
    <source>
        <dbReference type="ARBA" id="ARBA00023015"/>
    </source>
</evidence>
<dbReference type="Pfam" id="PF12833">
    <property type="entry name" value="HTH_18"/>
    <property type="match status" value="1"/>
</dbReference>
<evidence type="ECO:0000256" key="3">
    <source>
        <dbReference type="ARBA" id="ARBA00023163"/>
    </source>
</evidence>
<proteinExistence type="predicted"/>
<dbReference type="PANTHER" id="PTHR43280">
    <property type="entry name" value="ARAC-FAMILY TRANSCRIPTIONAL REGULATOR"/>
    <property type="match status" value="1"/>
</dbReference>
<feature type="domain" description="HTH araC/xylS-type" evidence="4">
    <location>
        <begin position="232"/>
        <end position="329"/>
    </location>
</feature>
<evidence type="ECO:0000313" key="6">
    <source>
        <dbReference type="Proteomes" id="UP000236990"/>
    </source>
</evidence>
<dbReference type="Proteomes" id="UP000236990">
    <property type="component" value="Unassembled WGS sequence"/>
</dbReference>
<dbReference type="Gene3D" id="1.10.10.60">
    <property type="entry name" value="Homeodomain-like"/>
    <property type="match status" value="2"/>
</dbReference>
<dbReference type="InterPro" id="IPR018060">
    <property type="entry name" value="HTH_AraC"/>
</dbReference>
<dbReference type="GO" id="GO:0003852">
    <property type="term" value="F:2-isopropylmalate synthase activity"/>
    <property type="evidence" value="ECO:0007669"/>
    <property type="project" value="UniProtKB-EC"/>
</dbReference>
<dbReference type="Gene3D" id="2.60.120.10">
    <property type="entry name" value="Jelly Rolls"/>
    <property type="match status" value="1"/>
</dbReference>
<evidence type="ECO:0000256" key="2">
    <source>
        <dbReference type="ARBA" id="ARBA00023125"/>
    </source>
</evidence>
<keyword evidence="1" id="KW-0805">Transcription regulation</keyword>
<gene>
    <name evidence="5" type="ORF">S101258_01935</name>
</gene>
<organism evidence="5 6">
    <name type="scientific">Lactiplantibacillus plantarum subsp. plantarum</name>
    <dbReference type="NCBI Taxonomy" id="337330"/>
    <lineage>
        <taxon>Bacteria</taxon>
        <taxon>Bacillati</taxon>
        <taxon>Bacillota</taxon>
        <taxon>Bacilli</taxon>
        <taxon>Lactobacillales</taxon>
        <taxon>Lactobacillaceae</taxon>
        <taxon>Lactiplantibacillus</taxon>
    </lineage>
</organism>
<dbReference type="SUPFAM" id="SSF46689">
    <property type="entry name" value="Homeodomain-like"/>
    <property type="match status" value="1"/>
</dbReference>
<dbReference type="GO" id="GO:0043565">
    <property type="term" value="F:sequence-specific DNA binding"/>
    <property type="evidence" value="ECO:0007669"/>
    <property type="project" value="InterPro"/>
</dbReference>
<dbReference type="InterPro" id="IPR009057">
    <property type="entry name" value="Homeodomain-like_sf"/>
</dbReference>
<evidence type="ECO:0000259" key="4">
    <source>
        <dbReference type="PROSITE" id="PS01124"/>
    </source>
</evidence>
<comment type="caution">
    <text evidence="5">The sequence shown here is derived from an EMBL/GenBank/DDBJ whole genome shotgun (WGS) entry which is preliminary data.</text>
</comment>
<dbReference type="EMBL" id="NKCZ01000108">
    <property type="protein sequence ID" value="POD83558.1"/>
    <property type="molecule type" value="Genomic_DNA"/>
</dbReference>
<sequence length="333" mass="37713">MNTEVLELLRRNNRPRDWKKIAAGMHVHPVDNVGDKPVYEFFSTLDDSLEINLQSIAISVQPVNSYIPFHIHNYVELMVPLLGDCVVATKHGNFRVAQDDVIVMGARTVHQVQAIDDGSIVVNIALKRSAFSLNDFEFLRPVNNTTNISTLLLSILSNEDRSEGNYSIFGTKHNAKIVGVLYDIIPEFYAADGQSNQIIRLEILTLFLRLIRVASETDFRVKKQVNTGTNLLSLLLYIEKHYSTITLAAMADYFGFNPNYLSAFLKGKTGLTFIKLVHLQRINVAAEYLTYTSAPVDQIAIKVGYENPSYFYKVFRKHLGVSPSEYRAQHQLR</sequence>
<dbReference type="EC" id="2.3.3.13" evidence="5"/>
<dbReference type="PROSITE" id="PS01124">
    <property type="entry name" value="HTH_ARAC_FAMILY_2"/>
    <property type="match status" value="1"/>
</dbReference>
<dbReference type="PRINTS" id="PR00032">
    <property type="entry name" value="HTHARAC"/>
</dbReference>
<keyword evidence="3" id="KW-0804">Transcription</keyword>
<dbReference type="InterPro" id="IPR011051">
    <property type="entry name" value="RmlC_Cupin_sf"/>
</dbReference>
<accession>A0A2S3U515</accession>
<dbReference type="AlphaFoldDB" id="A0A2S3U515"/>
<name>A0A2S3U515_LACPN</name>
<dbReference type="InterPro" id="IPR018062">
    <property type="entry name" value="HTH_AraC-typ_CS"/>
</dbReference>
<reference evidence="5 6" key="1">
    <citation type="submission" date="2017-06" db="EMBL/GenBank/DDBJ databases">
        <title>Genome sequence of Lactobacillus plantarum subsp. plantarum strain SRCM101258.</title>
        <authorList>
            <person name="Cho S.H."/>
        </authorList>
    </citation>
    <scope>NUCLEOTIDE SEQUENCE [LARGE SCALE GENOMIC DNA]</scope>
    <source>
        <strain evidence="5 6">SRCM101258</strain>
    </source>
</reference>
<dbReference type="InterPro" id="IPR014710">
    <property type="entry name" value="RmlC-like_jellyroll"/>
</dbReference>
<dbReference type="InterPro" id="IPR020449">
    <property type="entry name" value="Tscrpt_reg_AraC-type_HTH"/>
</dbReference>
<protein>
    <submittedName>
        <fullName evidence="5">2-isopropylmalate synthase</fullName>
        <ecNumber evidence="5">2.3.3.13</ecNumber>
    </submittedName>
</protein>
<keyword evidence="2" id="KW-0238">DNA-binding</keyword>
<dbReference type="PANTHER" id="PTHR43280:SF28">
    <property type="entry name" value="HTH-TYPE TRANSCRIPTIONAL ACTIVATOR RHAS"/>
    <property type="match status" value="1"/>
</dbReference>
<dbReference type="GO" id="GO:0003700">
    <property type="term" value="F:DNA-binding transcription factor activity"/>
    <property type="evidence" value="ECO:0007669"/>
    <property type="project" value="InterPro"/>
</dbReference>
<dbReference type="SMART" id="SM00342">
    <property type="entry name" value="HTH_ARAC"/>
    <property type="match status" value="1"/>
</dbReference>
<dbReference type="SUPFAM" id="SSF51182">
    <property type="entry name" value="RmlC-like cupins"/>
    <property type="match status" value="1"/>
</dbReference>